<dbReference type="GO" id="GO:0003677">
    <property type="term" value="F:DNA binding"/>
    <property type="evidence" value="ECO:0007669"/>
    <property type="project" value="TreeGrafter"/>
</dbReference>
<name>A0A1Y2HUA5_9FUNG</name>
<evidence type="ECO:0000256" key="7">
    <source>
        <dbReference type="SAM" id="MobiDB-lite"/>
    </source>
</evidence>
<accession>A0A1Y2HUA5</accession>
<keyword evidence="4 6" id="KW-0539">Nucleus</keyword>
<reference evidence="9 10" key="1">
    <citation type="submission" date="2016-07" db="EMBL/GenBank/DDBJ databases">
        <title>Pervasive Adenine N6-methylation of Active Genes in Fungi.</title>
        <authorList>
            <consortium name="DOE Joint Genome Institute"/>
            <person name="Mondo S.J."/>
            <person name="Dannebaum R.O."/>
            <person name="Kuo R.C."/>
            <person name="Labutti K."/>
            <person name="Haridas S."/>
            <person name="Kuo A."/>
            <person name="Salamov A."/>
            <person name="Ahrendt S.R."/>
            <person name="Lipzen A."/>
            <person name="Sullivan W."/>
            <person name="Andreopoulos W.B."/>
            <person name="Clum A."/>
            <person name="Lindquist E."/>
            <person name="Daum C."/>
            <person name="Ramamoorthy G.K."/>
            <person name="Gryganskyi A."/>
            <person name="Culley D."/>
            <person name="Magnuson J.K."/>
            <person name="James T.Y."/>
            <person name="O'Malley M.A."/>
            <person name="Stajich J.E."/>
            <person name="Spatafora J.W."/>
            <person name="Visel A."/>
            <person name="Grigoriev I.V."/>
        </authorList>
    </citation>
    <scope>NUCLEOTIDE SEQUENCE [LARGE SCALE GENOMIC DNA]</scope>
    <source>
        <strain evidence="9 10">PL171</strain>
    </source>
</reference>
<organism evidence="9 10">
    <name type="scientific">Catenaria anguillulae PL171</name>
    <dbReference type="NCBI Taxonomy" id="765915"/>
    <lineage>
        <taxon>Eukaryota</taxon>
        <taxon>Fungi</taxon>
        <taxon>Fungi incertae sedis</taxon>
        <taxon>Blastocladiomycota</taxon>
        <taxon>Blastocladiomycetes</taxon>
        <taxon>Blastocladiales</taxon>
        <taxon>Catenariaceae</taxon>
        <taxon>Catenaria</taxon>
    </lineage>
</organism>
<dbReference type="PANTHER" id="PTHR13220:SF11">
    <property type="entry name" value="TIMELESS-INTERACTING PROTEIN"/>
    <property type="match status" value="1"/>
</dbReference>
<keyword evidence="3 6" id="KW-0227">DNA damage</keyword>
<feature type="region of interest" description="Disordered" evidence="7">
    <location>
        <begin position="1"/>
        <end position="77"/>
    </location>
</feature>
<evidence type="ECO:0000256" key="4">
    <source>
        <dbReference type="ARBA" id="ARBA00023242"/>
    </source>
</evidence>
<gene>
    <name evidence="9" type="ORF">BCR44DRAFT_23640</name>
</gene>
<dbReference type="AlphaFoldDB" id="A0A1Y2HUA5"/>
<comment type="similarity">
    <text evidence="2 6">Belongs to the CSM3 family.</text>
</comment>
<protein>
    <recommendedName>
        <fullName evidence="6">Chromosome segregation in meiosis protein</fullName>
    </recommendedName>
</protein>
<dbReference type="Proteomes" id="UP000193411">
    <property type="component" value="Unassembled WGS sequence"/>
</dbReference>
<proteinExistence type="inferred from homology"/>
<evidence type="ECO:0000259" key="8">
    <source>
        <dbReference type="Pfam" id="PF07962"/>
    </source>
</evidence>
<sequence>MDDFNHDWLSIDLSAPLQGAPPPPPLPPPGTAPVPGPGPSPGPALLTGFDPLSTPYPGGPTGNGSGGGPSSDPAAPLAPREILKLDDNRLLQPDALPYLRSVCKNMKFSKSKGSELANLDKLIHFYKVWAHRVFPRYPYDRFVERTMRVCRTKRVKGQMNQWIREELEALGTYDVDPDADFLGHDDSGETTTPKDKDKELDEDRMDVDEPLPKPAPDPPALPSPSTSASAATGSSAASPAVNDTAKQRALDRLAQLKQSRFRRPMSPASLPPLLPPLATSPAASTFSPLPALPSSTATSSASVTLATPSVSSSSSTSARARVIVDDSDDDDDLVIVPNDSASAAGEQRANASQVAGMRVFDDMASDEDDAEVFGSAAQEQGSFADTGKDKDKDNVIKAAEMGLSASLLEGVDVDALFALDDEQW</sequence>
<feature type="compositionally biased region" description="Basic and acidic residues" evidence="7">
    <location>
        <begin position="181"/>
        <end position="201"/>
    </location>
</feature>
<evidence type="ECO:0000256" key="3">
    <source>
        <dbReference type="ARBA" id="ARBA00022763"/>
    </source>
</evidence>
<feature type="region of interest" description="Disordered" evidence="7">
    <location>
        <begin position="258"/>
        <end position="352"/>
    </location>
</feature>
<dbReference type="PANTHER" id="PTHR13220">
    <property type="entry name" value="TIMELESS INTERACTING-RELATED"/>
    <property type="match status" value="1"/>
</dbReference>
<feature type="compositionally biased region" description="Low complexity" evidence="7">
    <location>
        <begin position="276"/>
        <end position="318"/>
    </location>
</feature>
<evidence type="ECO:0000313" key="9">
    <source>
        <dbReference type="EMBL" id="ORZ38187.1"/>
    </source>
</evidence>
<dbReference type="GO" id="GO:0043111">
    <property type="term" value="P:replication fork arrest"/>
    <property type="evidence" value="ECO:0007669"/>
    <property type="project" value="TreeGrafter"/>
</dbReference>
<dbReference type="GO" id="GO:0031298">
    <property type="term" value="C:replication fork protection complex"/>
    <property type="evidence" value="ECO:0007669"/>
    <property type="project" value="TreeGrafter"/>
</dbReference>
<keyword evidence="5 6" id="KW-0131">Cell cycle</keyword>
<comment type="subcellular location">
    <subcellularLocation>
        <location evidence="1 6">Nucleus</location>
    </subcellularLocation>
</comment>
<dbReference type="GO" id="GO:0031297">
    <property type="term" value="P:replication fork processing"/>
    <property type="evidence" value="ECO:0007669"/>
    <property type="project" value="UniProtKB-UniRule"/>
</dbReference>
<evidence type="ECO:0000313" key="10">
    <source>
        <dbReference type="Proteomes" id="UP000193411"/>
    </source>
</evidence>
<dbReference type="EMBL" id="MCFL01000009">
    <property type="protein sequence ID" value="ORZ38187.1"/>
    <property type="molecule type" value="Genomic_DNA"/>
</dbReference>
<evidence type="ECO:0000256" key="1">
    <source>
        <dbReference type="ARBA" id="ARBA00004123"/>
    </source>
</evidence>
<feature type="compositionally biased region" description="Pro residues" evidence="7">
    <location>
        <begin position="212"/>
        <end position="222"/>
    </location>
</feature>
<evidence type="ECO:0000256" key="5">
    <source>
        <dbReference type="ARBA" id="ARBA00023306"/>
    </source>
</evidence>
<dbReference type="InterPro" id="IPR040038">
    <property type="entry name" value="TIPIN/Csm3/Swi3"/>
</dbReference>
<comment type="function">
    <text evidence="6">Plays an important role in the control of DNA replication and the maintenance of replication fork stability.</text>
</comment>
<keyword evidence="10" id="KW-1185">Reference proteome</keyword>
<dbReference type="GO" id="GO:0006974">
    <property type="term" value="P:DNA damage response"/>
    <property type="evidence" value="ECO:0007669"/>
    <property type="project" value="UniProtKB-KW"/>
</dbReference>
<evidence type="ECO:0000256" key="6">
    <source>
        <dbReference type="RuleBase" id="RU366049"/>
    </source>
</evidence>
<dbReference type="InterPro" id="IPR012923">
    <property type="entry name" value="Csm3"/>
</dbReference>
<dbReference type="GO" id="GO:0000076">
    <property type="term" value="P:DNA replication checkpoint signaling"/>
    <property type="evidence" value="ECO:0007669"/>
    <property type="project" value="UniProtKB-UniRule"/>
</dbReference>
<dbReference type="OrthoDB" id="437078at2759"/>
<comment type="caution">
    <text evidence="9">The sequence shown here is derived from an EMBL/GenBank/DDBJ whole genome shotgun (WGS) entry which is preliminary data.</text>
</comment>
<feature type="compositionally biased region" description="Pro residues" evidence="7">
    <location>
        <begin position="19"/>
        <end position="42"/>
    </location>
</feature>
<evidence type="ECO:0000256" key="2">
    <source>
        <dbReference type="ARBA" id="ARBA00006075"/>
    </source>
</evidence>
<feature type="compositionally biased region" description="Gly residues" evidence="7">
    <location>
        <begin position="59"/>
        <end position="69"/>
    </location>
</feature>
<feature type="region of interest" description="Disordered" evidence="7">
    <location>
        <begin position="178"/>
        <end position="244"/>
    </location>
</feature>
<dbReference type="STRING" id="765915.A0A1Y2HUA5"/>
<feature type="compositionally biased region" description="Low complexity" evidence="7">
    <location>
        <begin position="223"/>
        <end position="240"/>
    </location>
</feature>
<feature type="domain" description="Chromosome segregation in meiosis protein 3" evidence="8">
    <location>
        <begin position="84"/>
        <end position="166"/>
    </location>
</feature>
<dbReference type="Pfam" id="PF07962">
    <property type="entry name" value="Swi3"/>
    <property type="match status" value="1"/>
</dbReference>